<evidence type="ECO:0000256" key="10">
    <source>
        <dbReference type="ARBA" id="ARBA00023306"/>
    </source>
</evidence>
<keyword evidence="16" id="KW-1185">Reference proteome</keyword>
<evidence type="ECO:0000313" key="15">
    <source>
        <dbReference type="EMBL" id="CAK9201010.1"/>
    </source>
</evidence>
<feature type="domain" description="TOG" evidence="14">
    <location>
        <begin position="2"/>
        <end position="225"/>
    </location>
</feature>
<evidence type="ECO:0000256" key="2">
    <source>
        <dbReference type="ARBA" id="ARBA00004601"/>
    </source>
</evidence>
<keyword evidence="7" id="KW-0995">Kinetochore</keyword>
<dbReference type="EMBL" id="OZ019905">
    <property type="protein sequence ID" value="CAK9201010.1"/>
    <property type="molecule type" value="Genomic_DNA"/>
</dbReference>
<feature type="compositionally biased region" description="Polar residues" evidence="13">
    <location>
        <begin position="1166"/>
        <end position="1178"/>
    </location>
</feature>
<reference evidence="15" key="1">
    <citation type="submission" date="2024-02" db="EMBL/GenBank/DDBJ databases">
        <authorList>
            <consortium name="ELIXIR-Norway"/>
            <consortium name="Elixir Norway"/>
        </authorList>
    </citation>
    <scope>NUCLEOTIDE SEQUENCE</scope>
</reference>
<gene>
    <name evidence="15" type="ORF">CSSPTR1EN2_LOCUS5693</name>
</gene>
<keyword evidence="10" id="KW-0131">Cell cycle</keyword>
<keyword evidence="11" id="KW-0137">Centromere</keyword>
<dbReference type="InterPro" id="IPR024395">
    <property type="entry name" value="CLASP_N_dom"/>
</dbReference>
<evidence type="ECO:0000259" key="14">
    <source>
        <dbReference type="SMART" id="SM01349"/>
    </source>
</evidence>
<dbReference type="Pfam" id="PF21041">
    <property type="entry name" value="XMAP215_CLASP_TOG"/>
    <property type="match status" value="1"/>
</dbReference>
<dbReference type="InterPro" id="IPR057546">
    <property type="entry name" value="HEAT_GCN1"/>
</dbReference>
<evidence type="ECO:0000256" key="7">
    <source>
        <dbReference type="ARBA" id="ARBA00022838"/>
    </source>
</evidence>
<dbReference type="PANTHER" id="PTHR21567">
    <property type="entry name" value="CLASP"/>
    <property type="match status" value="1"/>
</dbReference>
<evidence type="ECO:0000313" key="16">
    <source>
        <dbReference type="Proteomes" id="UP001497512"/>
    </source>
</evidence>
<evidence type="ECO:0000256" key="4">
    <source>
        <dbReference type="ARBA" id="ARBA00022454"/>
    </source>
</evidence>
<dbReference type="InterPro" id="IPR034085">
    <property type="entry name" value="TOG"/>
</dbReference>
<feature type="region of interest" description="Disordered" evidence="13">
    <location>
        <begin position="1093"/>
        <end position="1113"/>
    </location>
</feature>
<accession>A0ABP0TNE9</accession>
<dbReference type="InterPro" id="IPR016024">
    <property type="entry name" value="ARM-type_fold"/>
</dbReference>
<dbReference type="InterPro" id="IPR048491">
    <property type="entry name" value="XMAP215_CLASP_TOG"/>
</dbReference>
<protein>
    <recommendedName>
        <fullName evidence="14">TOG domain-containing protein</fullName>
    </recommendedName>
</protein>
<feature type="domain" description="TOG" evidence="14">
    <location>
        <begin position="300"/>
        <end position="543"/>
    </location>
</feature>
<feature type="repeat" description="HEAT" evidence="12">
    <location>
        <begin position="160"/>
        <end position="198"/>
    </location>
</feature>
<evidence type="ECO:0000256" key="13">
    <source>
        <dbReference type="SAM" id="MobiDB-lite"/>
    </source>
</evidence>
<dbReference type="Proteomes" id="UP001497512">
    <property type="component" value="Chromosome 13"/>
</dbReference>
<comment type="subcellular location">
    <subcellularLocation>
        <location evidence="3">Chromosome</location>
        <location evidence="3">Centromere</location>
        <location evidence="3">Kinetochore</location>
    </subcellularLocation>
    <subcellularLocation>
        <location evidence="1">Cytoplasm</location>
        <location evidence="1">Cytoskeleton</location>
        <location evidence="1">Microtubule organizing center</location>
        <location evidence="1">Centrosome</location>
    </subcellularLocation>
    <subcellularLocation>
        <location evidence="2">Golgi apparatus</location>
        <location evidence="2">trans-Golgi network</location>
    </subcellularLocation>
</comment>
<evidence type="ECO:0000256" key="6">
    <source>
        <dbReference type="ARBA" id="ARBA00022737"/>
    </source>
</evidence>
<dbReference type="Pfam" id="PF23271">
    <property type="entry name" value="HEAT_GCN1"/>
    <property type="match status" value="1"/>
</dbReference>
<organism evidence="15 16">
    <name type="scientific">Sphagnum troendelagicum</name>
    <dbReference type="NCBI Taxonomy" id="128251"/>
    <lineage>
        <taxon>Eukaryota</taxon>
        <taxon>Viridiplantae</taxon>
        <taxon>Streptophyta</taxon>
        <taxon>Embryophyta</taxon>
        <taxon>Bryophyta</taxon>
        <taxon>Sphagnophytina</taxon>
        <taxon>Sphagnopsida</taxon>
        <taxon>Sphagnales</taxon>
        <taxon>Sphagnaceae</taxon>
        <taxon>Sphagnum</taxon>
    </lineage>
</organism>
<evidence type="ECO:0000256" key="8">
    <source>
        <dbReference type="ARBA" id="ARBA00023034"/>
    </source>
</evidence>
<keyword evidence="5" id="KW-0963">Cytoplasm</keyword>
<feature type="region of interest" description="Disordered" evidence="13">
    <location>
        <begin position="1164"/>
        <end position="1183"/>
    </location>
</feature>
<proteinExistence type="predicted"/>
<evidence type="ECO:0000256" key="11">
    <source>
        <dbReference type="ARBA" id="ARBA00023328"/>
    </source>
</evidence>
<evidence type="ECO:0000256" key="9">
    <source>
        <dbReference type="ARBA" id="ARBA00023212"/>
    </source>
</evidence>
<evidence type="ECO:0000256" key="12">
    <source>
        <dbReference type="PROSITE-ProRule" id="PRU00103"/>
    </source>
</evidence>
<dbReference type="InterPro" id="IPR011989">
    <property type="entry name" value="ARM-like"/>
</dbReference>
<name>A0ABP0TNE9_9BRYO</name>
<keyword evidence="6" id="KW-0677">Repeat</keyword>
<feature type="compositionally biased region" description="Polar residues" evidence="13">
    <location>
        <begin position="1200"/>
        <end position="1217"/>
    </location>
</feature>
<dbReference type="PANTHER" id="PTHR21567:SF9">
    <property type="entry name" value="CLIP-ASSOCIATING PROTEIN"/>
    <property type="match status" value="1"/>
</dbReference>
<dbReference type="Gene3D" id="1.25.10.10">
    <property type="entry name" value="Leucine-rich Repeat Variant"/>
    <property type="match status" value="4"/>
</dbReference>
<dbReference type="PROSITE" id="PS50077">
    <property type="entry name" value="HEAT_REPEAT"/>
    <property type="match status" value="1"/>
</dbReference>
<sequence length="1513" mass="165803">MEEAIAQLKAKDTKERMAGVERLQLLLEQSRKSLTASEVGNLVDASMSLLKDHNFRVCQGVLQALASAAALAGEHLKVHFNALLPAIVECLGDGKQPVRLAGRHLLLALMEISSPTIILERAGSYAWCHKNWRVREEFARTIASATNLFAATVLPFQRMLLPPVLQLFDDSNKMVREAAMFCLEEMYRQGGQQFRDELDHQQLRPGQQLKDITSRLDKMELKRHSFEPPPNQLTLSNQFQAVSNNYASSKQHTPPNHHLHSQEPKTSLSAANSRRSSPSRRIGALCLPCLCEGDNDSVEKPVDPVRVYSEKELTKEFEKVAGMLTAEQDWSVRMVAMQRVEGLVFGGATEYACFPLLLKQLVGPLNLQLADRRSSIVKQACHLLNLLSKELQNDFDTFAESFIPMLFKLVVITVLVIAESADTCIKTILKNCKVTLVLPRIIESAKHDRNAVLRARCCEYALVMLEQWSDSSEMQRAVELYQDLIKCCCGDAVGEVRSTARMCYRAFARCWPERARHLFHTLDPNIQRLITEEDRGFHKSFPSLGIQDRISFQQQQLQHSSGTHIPTQPMAGGGSPMTFYENSIKTTNDRSMSLLAGGGSANASSLLSKSMDVTPDRSLESMLQASQQQVNAIETLLRGSDMSDKGTVSTAIHTAERDPVGAECLAIDPPSARDPAHPASAPVSNQSNLQAIALPGANSSGFPRSNSSGTLTALSALGALDRVGLSSSMKRETRGEATFGVNWDVPRVSSEQTMKRISVNAERPHQRTAYGDHGDVKGAKRTTRLEAYSEKLVGDNLSFNSVPAYQRPLLRQSGSGRSSSSGRISNEETQLLAGINPYGEANSLMTLNDALSEGLSPSADWSARVAAFTYLKKLLQQGSKGVQDVTQSFDKVMKLFFEHLDDPHHKVAQAALSTMAELVPACRKPFEAYLERILPHVFARLVDAKEMIRELGSSALETVGNTYSIDILLPSLLRSLDEQRSPKAKISVIEFAIAAFAKLALNSEASGGSGLLKLWLAKLAPLTNEKNPKLKQIAITGLISLYSHFDSTTVLNFILGLPIEEQSTLRRTLKQHTPRIEVDLMTYLQQRAQRMRVKSGYDQGDGPSTPVEGNGAGTLGRNFSALAGNDQQVTLGYSTMSLNSSDGDQKWGATGQADSSYLGLLEAGQAPSSNSHENSYGSPEQARTPGELLAYTKSESIGNIAQSSPSMSTQGSDQAQSIPGVAVSHEHAYSGGLPLVDVHSLVSLEQKLGTVTTSDPKHLDEGPLELLNSKSLFQSASSSVPNLLHQMSNRGNGKPAEEKQEALKQLILLSGANDSSTWPQYFNQILTVVLESLDDPNSNIRELSLSLIFEMLSNQRASCDEATELLLEKLLHSVRDSDSKVVVAADRCLNTVLTQLDKYRSLTVVVPLLVSEDEKALVTCISCLTKLVSRLSSEELMEKLPSFLPVLFDAFGNQNAEVRKTVVFCLVEIYIVLGNAFVPYLGSLSSTQLRLVTIYANRISQARTGMPLEAPQV</sequence>
<feature type="region of interest" description="Disordered" evidence="13">
    <location>
        <begin position="247"/>
        <end position="276"/>
    </location>
</feature>
<keyword evidence="4" id="KW-0158">Chromosome</keyword>
<dbReference type="Pfam" id="PF21040">
    <property type="entry name" value="CEP104-like_TOG"/>
    <property type="match status" value="1"/>
</dbReference>
<feature type="domain" description="TOG" evidence="14">
    <location>
        <begin position="836"/>
        <end position="1078"/>
    </location>
</feature>
<evidence type="ECO:0000256" key="3">
    <source>
        <dbReference type="ARBA" id="ARBA00004629"/>
    </source>
</evidence>
<keyword evidence="9" id="KW-0206">Cytoskeleton</keyword>
<feature type="region of interest" description="Disordered" evidence="13">
    <location>
        <begin position="1200"/>
        <end position="1220"/>
    </location>
</feature>
<dbReference type="InterPro" id="IPR021133">
    <property type="entry name" value="HEAT_type_2"/>
</dbReference>
<evidence type="ECO:0000256" key="5">
    <source>
        <dbReference type="ARBA" id="ARBA00022490"/>
    </source>
</evidence>
<dbReference type="SMART" id="SM01349">
    <property type="entry name" value="TOG"/>
    <property type="match status" value="4"/>
</dbReference>
<keyword evidence="8" id="KW-0333">Golgi apparatus</keyword>
<evidence type="ECO:0000256" key="1">
    <source>
        <dbReference type="ARBA" id="ARBA00004300"/>
    </source>
</evidence>
<dbReference type="SUPFAM" id="SSF48371">
    <property type="entry name" value="ARM repeat"/>
    <property type="match status" value="1"/>
</dbReference>
<dbReference type="Pfam" id="PF12348">
    <property type="entry name" value="CLASP_N"/>
    <property type="match status" value="1"/>
</dbReference>
<feature type="domain" description="TOG" evidence="14">
    <location>
        <begin position="1265"/>
        <end position="1505"/>
    </location>
</feature>